<sequence>MIATILDSGTHRHGGTDIPVVSLHRSLLSLFRALTPFKKKPYIFQCEPLPDLINFVLSDLTRACFQPAAGRRLCKSKVPQAHHQVSVKVSPKDTEMKTAEEPAPNLGQTLEWLRKELAEMQIQDQKLLLTLRHLHSVLEELRSESAHWEDTRSSGGASPIRARAGSEGRGHPPMLSRRLAQLLQGVDSRRSSLP</sequence>
<gene>
    <name evidence="3" type="primary">C9H20orf202</name>
</gene>
<reference evidence="3" key="1">
    <citation type="submission" date="2025-08" db="UniProtKB">
        <authorList>
            <consortium name="RefSeq"/>
        </authorList>
    </citation>
    <scope>IDENTIFICATION</scope>
    <source>
        <tissue evidence="3">Muscle</tissue>
    </source>
</reference>
<feature type="compositionally biased region" description="Basic and acidic residues" evidence="1">
    <location>
        <begin position="143"/>
        <end position="152"/>
    </location>
</feature>
<dbReference type="KEGG" id="pdic:114506223"/>
<evidence type="ECO:0000313" key="3">
    <source>
        <dbReference type="RefSeq" id="XP_035865349.1"/>
    </source>
</evidence>
<organism evidence="2 3">
    <name type="scientific">Phyllostomus discolor</name>
    <name type="common">pale spear-nosed bat</name>
    <dbReference type="NCBI Taxonomy" id="89673"/>
    <lineage>
        <taxon>Eukaryota</taxon>
        <taxon>Metazoa</taxon>
        <taxon>Chordata</taxon>
        <taxon>Craniata</taxon>
        <taxon>Vertebrata</taxon>
        <taxon>Euteleostomi</taxon>
        <taxon>Mammalia</taxon>
        <taxon>Eutheria</taxon>
        <taxon>Laurasiatheria</taxon>
        <taxon>Chiroptera</taxon>
        <taxon>Yangochiroptera</taxon>
        <taxon>Phyllostomidae</taxon>
        <taxon>Phyllostominae</taxon>
        <taxon>Phyllostomus</taxon>
    </lineage>
</organism>
<dbReference type="CTD" id="102564074"/>
<evidence type="ECO:0000313" key="2">
    <source>
        <dbReference type="Proteomes" id="UP000504628"/>
    </source>
</evidence>
<name>A0A7E6CGK7_9CHIR</name>
<dbReference type="RefSeq" id="XP_035865349.1">
    <property type="nucleotide sequence ID" value="XM_036009456.1"/>
</dbReference>
<dbReference type="OrthoDB" id="9799696at2759"/>
<protein>
    <submittedName>
        <fullName evidence="3">Uncharacterized protein C20orf202 homolog</fullName>
    </submittedName>
</protein>
<dbReference type="InterPro" id="IPR051771">
    <property type="entry name" value="FAM167_domain"/>
</dbReference>
<dbReference type="InParanoid" id="A0A7E6CGK7"/>
<dbReference type="GeneID" id="114506223"/>
<evidence type="ECO:0000256" key="1">
    <source>
        <dbReference type="SAM" id="MobiDB-lite"/>
    </source>
</evidence>
<proteinExistence type="predicted"/>
<dbReference type="Proteomes" id="UP000504628">
    <property type="component" value="Chromosome 9"/>
</dbReference>
<dbReference type="PANTHER" id="PTHR32289">
    <property type="entry name" value="PROTEIN FAM167A"/>
    <property type="match status" value="1"/>
</dbReference>
<feature type="region of interest" description="Disordered" evidence="1">
    <location>
        <begin position="143"/>
        <end position="176"/>
    </location>
</feature>
<accession>A0A7E6CGK7</accession>
<keyword evidence="2" id="KW-1185">Reference proteome</keyword>
<dbReference type="AlphaFoldDB" id="A0A7E6CGK7"/>
<dbReference type="PANTHER" id="PTHR32289:SF5">
    <property type="entry name" value="TRANSMEMBRANE 74B, OPPOSITE STRAND"/>
    <property type="match status" value="1"/>
</dbReference>